<name>A0A4Z2HS14_9TELE</name>
<dbReference type="Proteomes" id="UP000314294">
    <property type="component" value="Unassembled WGS sequence"/>
</dbReference>
<dbReference type="EMBL" id="SRLO01000201">
    <property type="protein sequence ID" value="TNN67592.1"/>
    <property type="molecule type" value="Genomic_DNA"/>
</dbReference>
<dbReference type="AlphaFoldDB" id="A0A4Z2HS14"/>
<proteinExistence type="predicted"/>
<gene>
    <name evidence="2" type="ORF">EYF80_022161</name>
</gene>
<organism evidence="2 3">
    <name type="scientific">Liparis tanakae</name>
    <name type="common">Tanaka's snailfish</name>
    <dbReference type="NCBI Taxonomy" id="230148"/>
    <lineage>
        <taxon>Eukaryota</taxon>
        <taxon>Metazoa</taxon>
        <taxon>Chordata</taxon>
        <taxon>Craniata</taxon>
        <taxon>Vertebrata</taxon>
        <taxon>Euteleostomi</taxon>
        <taxon>Actinopterygii</taxon>
        <taxon>Neopterygii</taxon>
        <taxon>Teleostei</taxon>
        <taxon>Neoteleostei</taxon>
        <taxon>Acanthomorphata</taxon>
        <taxon>Eupercaria</taxon>
        <taxon>Perciformes</taxon>
        <taxon>Cottioidei</taxon>
        <taxon>Cottales</taxon>
        <taxon>Liparidae</taxon>
        <taxon>Liparis</taxon>
    </lineage>
</organism>
<protein>
    <submittedName>
        <fullName evidence="2">Uncharacterized protein</fullName>
    </submittedName>
</protein>
<evidence type="ECO:0000256" key="1">
    <source>
        <dbReference type="SAM" id="MobiDB-lite"/>
    </source>
</evidence>
<evidence type="ECO:0000313" key="3">
    <source>
        <dbReference type="Proteomes" id="UP000314294"/>
    </source>
</evidence>
<sequence length="179" mass="20575">MHPSLAEPAESRWKEVNERAAKIEKIPTFCPEERRKYHCLVSHARTFQQVLYGHIRLTPDSILYSAQDQCKNECGKLTAVYGTAVSPSQACPYVHRIVPSARRRTLGIVVLFKMEKSRFLGHKPEENEKTQGDKKPRHEKAPFLRLLSAASGETWRGEYIYRQPSSNIPALKEWAIEDK</sequence>
<accession>A0A4Z2HS14</accession>
<comment type="caution">
    <text evidence="2">The sequence shown here is derived from an EMBL/GenBank/DDBJ whole genome shotgun (WGS) entry which is preliminary data.</text>
</comment>
<feature type="region of interest" description="Disordered" evidence="1">
    <location>
        <begin position="121"/>
        <end position="140"/>
    </location>
</feature>
<reference evidence="2 3" key="1">
    <citation type="submission" date="2019-03" db="EMBL/GenBank/DDBJ databases">
        <title>First draft genome of Liparis tanakae, snailfish: a comprehensive survey of snailfish specific genes.</title>
        <authorList>
            <person name="Kim W."/>
            <person name="Song I."/>
            <person name="Jeong J.-H."/>
            <person name="Kim D."/>
            <person name="Kim S."/>
            <person name="Ryu S."/>
            <person name="Song J.Y."/>
            <person name="Lee S.K."/>
        </authorList>
    </citation>
    <scope>NUCLEOTIDE SEQUENCE [LARGE SCALE GENOMIC DNA]</scope>
    <source>
        <tissue evidence="2">Muscle</tissue>
    </source>
</reference>
<keyword evidence="3" id="KW-1185">Reference proteome</keyword>
<evidence type="ECO:0000313" key="2">
    <source>
        <dbReference type="EMBL" id="TNN67592.1"/>
    </source>
</evidence>